<evidence type="ECO:0000259" key="4">
    <source>
        <dbReference type="PROSITE" id="PS50886"/>
    </source>
</evidence>
<gene>
    <name evidence="5" type="ORF">DES51_11084</name>
</gene>
<proteinExistence type="predicted"/>
<dbReference type="AlphaFoldDB" id="A0A318KP72"/>
<dbReference type="SUPFAM" id="SSF50249">
    <property type="entry name" value="Nucleic acid-binding proteins"/>
    <property type="match status" value="1"/>
</dbReference>
<dbReference type="Gene3D" id="3.30.1940.10">
    <property type="entry name" value="YtpR-like"/>
    <property type="match status" value="1"/>
</dbReference>
<keyword evidence="6" id="KW-1185">Reference proteome</keyword>
<reference evidence="5 6" key="1">
    <citation type="submission" date="2018-05" db="EMBL/GenBank/DDBJ databases">
        <title>Genomic Encyclopedia of Type Strains, Phase IV (KMG-IV): sequencing the most valuable type-strain genomes for metagenomic binning, comparative biology and taxonomic classification.</title>
        <authorList>
            <person name="Goeker M."/>
        </authorList>
    </citation>
    <scope>NUCLEOTIDE SEQUENCE [LARGE SCALE GENOMIC DNA]</scope>
    <source>
        <strain evidence="5 6">JC118</strain>
    </source>
</reference>
<keyword evidence="2 3" id="KW-0694">RNA-binding</keyword>
<dbReference type="Proteomes" id="UP000247612">
    <property type="component" value="Unassembled WGS sequence"/>
</dbReference>
<dbReference type="InterPro" id="IPR037154">
    <property type="entry name" value="YtpR-like_sf"/>
</dbReference>
<dbReference type="InterPro" id="IPR012340">
    <property type="entry name" value="NA-bd_OB-fold"/>
</dbReference>
<dbReference type="GO" id="GO:0000049">
    <property type="term" value="F:tRNA binding"/>
    <property type="evidence" value="ECO:0007669"/>
    <property type="project" value="UniProtKB-UniRule"/>
</dbReference>
<dbReference type="CDD" id="cd02796">
    <property type="entry name" value="tRNA_bind_bactPheRS"/>
    <property type="match status" value="1"/>
</dbReference>
<dbReference type="FunFam" id="2.40.50.140:FF:000045">
    <property type="entry name" value="Phenylalanine--tRNA ligase beta subunit"/>
    <property type="match status" value="1"/>
</dbReference>
<feature type="domain" description="TRNA-binding" evidence="4">
    <location>
        <begin position="88"/>
        <end position="197"/>
    </location>
</feature>
<dbReference type="EMBL" id="QJKH01000010">
    <property type="protein sequence ID" value="PXX77535.1"/>
    <property type="molecule type" value="Genomic_DNA"/>
</dbReference>
<dbReference type="STRING" id="1034346.GCA_000313565_01363"/>
<dbReference type="InterPro" id="IPR002547">
    <property type="entry name" value="tRNA-bd_dom"/>
</dbReference>
<evidence type="ECO:0000256" key="3">
    <source>
        <dbReference type="PROSITE-ProRule" id="PRU00209"/>
    </source>
</evidence>
<dbReference type="Pfam" id="PF01588">
    <property type="entry name" value="tRNA_bind"/>
    <property type="match status" value="1"/>
</dbReference>
<dbReference type="PROSITE" id="PS50886">
    <property type="entry name" value="TRBD"/>
    <property type="match status" value="1"/>
</dbReference>
<organism evidence="5 6">
    <name type="scientific">Dielma fastidiosa</name>
    <dbReference type="NCBI Taxonomy" id="1034346"/>
    <lineage>
        <taxon>Bacteria</taxon>
        <taxon>Bacillati</taxon>
        <taxon>Bacillota</taxon>
        <taxon>Erysipelotrichia</taxon>
        <taxon>Erysipelotrichales</taxon>
        <taxon>Erysipelotrichaceae</taxon>
        <taxon>Dielma</taxon>
    </lineage>
</organism>
<evidence type="ECO:0000256" key="1">
    <source>
        <dbReference type="ARBA" id="ARBA00022555"/>
    </source>
</evidence>
<evidence type="ECO:0000313" key="5">
    <source>
        <dbReference type="EMBL" id="PXX77535.1"/>
    </source>
</evidence>
<sequence>MSCSARLFINRKAFSGVGMIVLKDAAPAASETIGEVCAIYDLKHEIIGYNLISPYFENLNDGYQPWNDETLAFVNEKLIKAGFAAIEIDPTPRLVVGYVKTCETHPDSDHLHVCQVDVGQECVQIVCGAANIAANQKVVAALPGAVLPDGRLIEASALRGVDSAGMLCSEWELRLIDEPKRGILILDDQAEIGSPFFGR</sequence>
<evidence type="ECO:0000313" key="6">
    <source>
        <dbReference type="Proteomes" id="UP000247612"/>
    </source>
</evidence>
<dbReference type="Gene3D" id="2.40.50.140">
    <property type="entry name" value="Nucleic acid-binding proteins"/>
    <property type="match status" value="1"/>
</dbReference>
<protein>
    <submittedName>
        <fullName evidence="5">tRNA-binding protein</fullName>
    </submittedName>
</protein>
<evidence type="ECO:0000256" key="2">
    <source>
        <dbReference type="ARBA" id="ARBA00022884"/>
    </source>
</evidence>
<dbReference type="InterPro" id="IPR033714">
    <property type="entry name" value="tRNA_bind_bactPheRS"/>
</dbReference>
<keyword evidence="1 3" id="KW-0820">tRNA-binding</keyword>
<dbReference type="OrthoDB" id="9805455at2"/>
<dbReference type="NCBIfam" id="NF045760">
    <property type="entry name" value="YtpR"/>
    <property type="match status" value="1"/>
</dbReference>
<dbReference type="RefSeq" id="WP_022937670.1">
    <property type="nucleotide sequence ID" value="NZ_CABKRQ010000003.1"/>
</dbReference>
<comment type="caution">
    <text evidence="5">The sequence shown here is derived from an EMBL/GenBank/DDBJ whole genome shotgun (WGS) entry which is preliminary data.</text>
</comment>
<accession>A0A318KP72</accession>
<name>A0A318KP72_9FIRM</name>